<protein>
    <submittedName>
        <fullName evidence="6">Uncharacterized protein</fullName>
    </submittedName>
</protein>
<dbReference type="EMBL" id="RCMK01000120">
    <property type="protein sequence ID" value="KAG2947993.1"/>
    <property type="molecule type" value="Genomic_DNA"/>
</dbReference>
<evidence type="ECO:0000313" key="4">
    <source>
        <dbReference type="EMBL" id="KAG2960692.1"/>
    </source>
</evidence>
<accession>A0A329RWZ0</accession>
<evidence type="ECO:0000313" key="7">
    <source>
        <dbReference type="Proteomes" id="UP000251314"/>
    </source>
</evidence>
<dbReference type="Proteomes" id="UP000760860">
    <property type="component" value="Unassembled WGS sequence"/>
</dbReference>
<dbReference type="EMBL" id="MJFZ01000442">
    <property type="protein sequence ID" value="RAW29187.1"/>
    <property type="molecule type" value="Genomic_DNA"/>
</dbReference>
<reference evidence="6 7" key="1">
    <citation type="submission" date="2018-01" db="EMBL/GenBank/DDBJ databases">
        <title>Draft genome of the strawberry crown rot pathogen Phytophthora cactorum.</title>
        <authorList>
            <person name="Armitage A.D."/>
            <person name="Lysoe E."/>
            <person name="Nellist C.F."/>
            <person name="Harrison R.J."/>
            <person name="Brurberg M.B."/>
        </authorList>
    </citation>
    <scope>NUCLEOTIDE SEQUENCE [LARGE SCALE GENOMIC DNA]</scope>
    <source>
        <strain evidence="6 7">10300</strain>
    </source>
</reference>
<evidence type="ECO:0000313" key="2">
    <source>
        <dbReference type="EMBL" id="KAG2924072.1"/>
    </source>
</evidence>
<organism evidence="6 7">
    <name type="scientific">Phytophthora cactorum</name>
    <dbReference type="NCBI Taxonomy" id="29920"/>
    <lineage>
        <taxon>Eukaryota</taxon>
        <taxon>Sar</taxon>
        <taxon>Stramenopiles</taxon>
        <taxon>Oomycota</taxon>
        <taxon>Peronosporomycetes</taxon>
        <taxon>Peronosporales</taxon>
        <taxon>Peronosporaceae</taxon>
        <taxon>Phytophthora</taxon>
    </lineage>
</organism>
<dbReference type="EMBL" id="RCMG01000688">
    <property type="protein sequence ID" value="KAG2850422.1"/>
    <property type="molecule type" value="Genomic_DNA"/>
</dbReference>
<dbReference type="EMBL" id="RCMV01001879">
    <property type="protein sequence ID" value="KAG3205933.1"/>
    <property type="molecule type" value="Genomic_DNA"/>
</dbReference>
<name>A0A329RWZ0_9STRA</name>
<dbReference type="Proteomes" id="UP000736787">
    <property type="component" value="Unassembled WGS sequence"/>
</dbReference>
<keyword evidence="7" id="KW-1185">Reference proteome</keyword>
<dbReference type="Proteomes" id="UP000697107">
    <property type="component" value="Unassembled WGS sequence"/>
</dbReference>
<evidence type="ECO:0000313" key="5">
    <source>
        <dbReference type="EMBL" id="KAG3205933.1"/>
    </source>
</evidence>
<dbReference type="EMBL" id="RCML01001733">
    <property type="protein sequence ID" value="KAG2960692.1"/>
    <property type="molecule type" value="Genomic_DNA"/>
</dbReference>
<comment type="caution">
    <text evidence="6">The sequence shown here is derived from an EMBL/GenBank/DDBJ whole genome shotgun (WGS) entry which is preliminary data.</text>
</comment>
<proteinExistence type="predicted"/>
<evidence type="ECO:0000313" key="1">
    <source>
        <dbReference type="EMBL" id="KAG2850422.1"/>
    </source>
</evidence>
<dbReference type="Proteomes" id="UP000774804">
    <property type="component" value="Unassembled WGS sequence"/>
</dbReference>
<dbReference type="Proteomes" id="UP000735874">
    <property type="component" value="Unassembled WGS sequence"/>
</dbReference>
<reference evidence="1" key="2">
    <citation type="submission" date="2018-10" db="EMBL/GenBank/DDBJ databases">
        <title>Effector identification in a new, highly contiguous assembly of the strawberry crown rot pathogen Phytophthora cactorum.</title>
        <authorList>
            <person name="Armitage A.D."/>
            <person name="Nellist C.F."/>
            <person name="Bates H."/>
            <person name="Vickerstaff R.J."/>
            <person name="Harrison R.J."/>
        </authorList>
    </citation>
    <scope>NUCLEOTIDE SEQUENCE</scope>
    <source>
        <strain evidence="1">15-7</strain>
        <strain evidence="2">4032</strain>
        <strain evidence="3">4040</strain>
        <strain evidence="4">P415</strain>
        <strain evidence="5">P421</strain>
    </source>
</reference>
<dbReference type="VEuPathDB" id="FungiDB:PC110_g14447"/>
<dbReference type="EMBL" id="RCMI01000230">
    <property type="protein sequence ID" value="KAG2924072.1"/>
    <property type="molecule type" value="Genomic_DNA"/>
</dbReference>
<gene>
    <name evidence="6" type="ORF">PC110_g14447</name>
    <name evidence="1" type="ORF">PC113_g16795</name>
    <name evidence="2" type="ORF">PC115_g8749</name>
    <name evidence="3" type="ORF">PC117_g6348</name>
    <name evidence="4" type="ORF">PC118_g22377</name>
    <name evidence="5" type="ORF">PC129_g21919</name>
</gene>
<dbReference type="OrthoDB" id="123609at2759"/>
<evidence type="ECO:0000313" key="6">
    <source>
        <dbReference type="EMBL" id="RAW29187.1"/>
    </source>
</evidence>
<dbReference type="Proteomes" id="UP000251314">
    <property type="component" value="Unassembled WGS sequence"/>
</dbReference>
<evidence type="ECO:0000313" key="3">
    <source>
        <dbReference type="EMBL" id="KAG2947993.1"/>
    </source>
</evidence>
<dbReference type="AlphaFoldDB" id="A0A329RWZ0"/>
<sequence>MACDGSQTMKLTEVYYAEGVVHNLISYGRLEEKGYASTYKDGHRDVAAKDDGRAVFDVDLRRNVLVVRGAGEKNKGNRSWLCWSAKPAGQTTSRWRRRKEHWSTSTRDWVI</sequence>